<protein>
    <submittedName>
        <fullName evidence="1">Uncharacterized protein</fullName>
    </submittedName>
</protein>
<name>A0AAE5H061_CLOBE</name>
<proteinExistence type="predicted"/>
<reference evidence="1" key="1">
    <citation type="submission" date="2020-06" db="EMBL/GenBank/DDBJ databases">
        <title>Genomic insights into acetone-butanol-ethanol (ABE) fermentation by sequencing solventogenic clostridia strains.</title>
        <authorList>
            <person name="Brown S."/>
        </authorList>
    </citation>
    <scope>NUCLEOTIDE SEQUENCE</scope>
    <source>
        <strain evidence="1">DJ123</strain>
    </source>
</reference>
<organism evidence="1 2">
    <name type="scientific">Clostridium beijerinckii</name>
    <name type="common">Clostridium MP</name>
    <dbReference type="NCBI Taxonomy" id="1520"/>
    <lineage>
        <taxon>Bacteria</taxon>
        <taxon>Bacillati</taxon>
        <taxon>Bacillota</taxon>
        <taxon>Clostridia</taxon>
        <taxon>Eubacteriales</taxon>
        <taxon>Clostridiaceae</taxon>
        <taxon>Clostridium</taxon>
    </lineage>
</organism>
<sequence length="268" mass="29220">MAVTSFKQQLWENAIIESYKGISVAEIITKKPTRVDGSKAIFNTASLTNGLQDYTGKVNWEQVNTTPIELNFDQSKYFAFYVDDVDAVQLAGDVMLPMVNEQTAYIKDTIDSAVFVEAVKGAKASNVIGSVATKKPVTTSEDAYNYIVDLGTQLDNNKAPYMGRFVIARPEFVNLLAKDKRVVDNTIILPTGVVQGMEVNGMQVIKTMNCPANQVIALHTSAVGYGKQIDKMKAVDLQDAFGEGIKGLVQYGVKTLQGEGIAVLNYSL</sequence>
<gene>
    <name evidence="1" type="ORF">BCD95_000379</name>
</gene>
<dbReference type="Proteomes" id="UP000822184">
    <property type="component" value="Unassembled WGS sequence"/>
</dbReference>
<dbReference type="RefSeq" id="WP_077855649.1">
    <property type="nucleotide sequence ID" value="NZ_JABTDW010000001.1"/>
</dbReference>
<accession>A0AAE5H061</accession>
<dbReference type="AlphaFoldDB" id="A0AAE5H061"/>
<evidence type="ECO:0000313" key="2">
    <source>
        <dbReference type="Proteomes" id="UP000822184"/>
    </source>
</evidence>
<evidence type="ECO:0000313" key="1">
    <source>
        <dbReference type="EMBL" id="NSB12120.1"/>
    </source>
</evidence>
<comment type="caution">
    <text evidence="1">The sequence shown here is derived from an EMBL/GenBank/DDBJ whole genome shotgun (WGS) entry which is preliminary data.</text>
</comment>
<dbReference type="EMBL" id="JABTDW010000001">
    <property type="protein sequence ID" value="NSB12120.1"/>
    <property type="molecule type" value="Genomic_DNA"/>
</dbReference>